<feature type="transmembrane region" description="Helical" evidence="1">
    <location>
        <begin position="12"/>
        <end position="38"/>
    </location>
</feature>
<feature type="transmembrane region" description="Helical" evidence="1">
    <location>
        <begin position="106"/>
        <end position="124"/>
    </location>
</feature>
<sequence length="404" mass="43615">MTEPTATLEQRPLAVLGWAAFLACSWTWCIGMFLPVILLRDYGVFAWVAFALPNVVGAAAMGWVLYRPGASEQLVKSHAPAMTAFSVVTVLFHVLFFGWVVRWLGGWAFVAVGAGVAIAAFPVLMARKPALLLSAIVWLVSLGAFVTAVANTDIASAPFGSASLELAYLTPAFVLGFALCPYLDLTFHRARQALSPFGSVAGFTLGFGVFFLAMIVFTLWYGPMAIPPDALRVTWSSPRGLEPVAAIAVVLHMAGQGGFTVAAHAVEVSRKLQRRSPGVRRGTLAGLVFGAPILIAAFVLASRGGVAGGPEFYYRDLSATEIGYRLFMSFYGLIAPAYVWIFILPYRKATPNPRQLWSTFVITIALAGPAFWMGFIERQMVWVPAGVAAIVLSRFVLSALVRRR</sequence>
<keyword evidence="3" id="KW-1185">Reference proteome</keyword>
<proteinExistence type="predicted"/>
<feature type="transmembrane region" description="Helical" evidence="1">
    <location>
        <begin position="166"/>
        <end position="185"/>
    </location>
</feature>
<keyword evidence="1" id="KW-0812">Transmembrane</keyword>
<feature type="transmembrane region" description="Helical" evidence="1">
    <location>
        <begin position="284"/>
        <end position="302"/>
    </location>
</feature>
<evidence type="ECO:0000256" key="1">
    <source>
        <dbReference type="SAM" id="Phobius"/>
    </source>
</evidence>
<organism evidence="2 3">
    <name type="scientific">Humisphaera borealis</name>
    <dbReference type="NCBI Taxonomy" id="2807512"/>
    <lineage>
        <taxon>Bacteria</taxon>
        <taxon>Pseudomonadati</taxon>
        <taxon>Planctomycetota</taxon>
        <taxon>Phycisphaerae</taxon>
        <taxon>Tepidisphaerales</taxon>
        <taxon>Tepidisphaeraceae</taxon>
        <taxon>Humisphaera</taxon>
    </lineage>
</organism>
<feature type="transmembrane region" description="Helical" evidence="1">
    <location>
        <begin position="44"/>
        <end position="66"/>
    </location>
</feature>
<gene>
    <name evidence="2" type="ORF">IPV69_00300</name>
</gene>
<dbReference type="KEGG" id="hbs:IPV69_00300"/>
<reference evidence="2 3" key="1">
    <citation type="submission" date="2020-10" db="EMBL/GenBank/DDBJ databases">
        <title>Wide distribution of Phycisphaera-like planctomycetes from WD2101 soil group in peatlands and genome analysis of the first cultivated representative.</title>
        <authorList>
            <person name="Dedysh S.N."/>
            <person name="Beletsky A.V."/>
            <person name="Ivanova A."/>
            <person name="Kulichevskaya I.S."/>
            <person name="Suzina N.E."/>
            <person name="Philippov D.A."/>
            <person name="Rakitin A.L."/>
            <person name="Mardanov A.V."/>
            <person name="Ravin N.V."/>
        </authorList>
    </citation>
    <scope>NUCLEOTIDE SEQUENCE [LARGE SCALE GENOMIC DNA]</scope>
    <source>
        <strain evidence="2 3">M1803</strain>
    </source>
</reference>
<dbReference type="Proteomes" id="UP000593765">
    <property type="component" value="Chromosome"/>
</dbReference>
<evidence type="ECO:0000313" key="2">
    <source>
        <dbReference type="EMBL" id="QOV89850.1"/>
    </source>
</evidence>
<feature type="transmembrane region" description="Helical" evidence="1">
    <location>
        <begin position="131"/>
        <end position="150"/>
    </location>
</feature>
<feature type="transmembrane region" description="Helical" evidence="1">
    <location>
        <begin position="356"/>
        <end position="375"/>
    </location>
</feature>
<keyword evidence="1" id="KW-1133">Transmembrane helix</keyword>
<name>A0A7M2WZD8_9BACT</name>
<accession>A0A7M2WZD8</accession>
<feature type="transmembrane region" description="Helical" evidence="1">
    <location>
        <begin position="197"/>
        <end position="221"/>
    </location>
</feature>
<dbReference type="RefSeq" id="WP_206292910.1">
    <property type="nucleotide sequence ID" value="NZ_CP063458.1"/>
</dbReference>
<keyword evidence="1" id="KW-0472">Membrane</keyword>
<dbReference type="AlphaFoldDB" id="A0A7M2WZD8"/>
<protein>
    <submittedName>
        <fullName evidence="2">Uncharacterized protein</fullName>
    </submittedName>
</protein>
<feature type="transmembrane region" description="Helical" evidence="1">
    <location>
        <begin position="381"/>
        <end position="401"/>
    </location>
</feature>
<feature type="transmembrane region" description="Helical" evidence="1">
    <location>
        <begin position="322"/>
        <end position="344"/>
    </location>
</feature>
<feature type="transmembrane region" description="Helical" evidence="1">
    <location>
        <begin position="241"/>
        <end position="263"/>
    </location>
</feature>
<dbReference type="EMBL" id="CP063458">
    <property type="protein sequence ID" value="QOV89850.1"/>
    <property type="molecule type" value="Genomic_DNA"/>
</dbReference>
<feature type="transmembrane region" description="Helical" evidence="1">
    <location>
        <begin position="78"/>
        <end position="100"/>
    </location>
</feature>
<evidence type="ECO:0000313" key="3">
    <source>
        <dbReference type="Proteomes" id="UP000593765"/>
    </source>
</evidence>